<organism evidence="2">
    <name type="scientific">marine sediment metagenome</name>
    <dbReference type="NCBI Taxonomy" id="412755"/>
    <lineage>
        <taxon>unclassified sequences</taxon>
        <taxon>metagenomes</taxon>
        <taxon>ecological metagenomes</taxon>
    </lineage>
</organism>
<dbReference type="PANTHER" id="PTHR22916">
    <property type="entry name" value="GLYCOSYLTRANSFERASE"/>
    <property type="match status" value="1"/>
</dbReference>
<dbReference type="InterPro" id="IPR029044">
    <property type="entry name" value="Nucleotide-diphossugar_trans"/>
</dbReference>
<comment type="caution">
    <text evidence="2">The sequence shown here is derived from an EMBL/GenBank/DDBJ whole genome shotgun (WGS) entry which is preliminary data.</text>
</comment>
<dbReference type="Gene3D" id="3.90.550.10">
    <property type="entry name" value="Spore Coat Polysaccharide Biosynthesis Protein SpsA, Chain A"/>
    <property type="match status" value="1"/>
</dbReference>
<dbReference type="EMBL" id="LAZR01034217">
    <property type="protein sequence ID" value="KKL45919.1"/>
    <property type="molecule type" value="Genomic_DNA"/>
</dbReference>
<proteinExistence type="predicted"/>
<protein>
    <recommendedName>
        <fullName evidence="1">Glycosyltransferase 2-like domain-containing protein</fullName>
    </recommendedName>
</protein>
<dbReference type="Pfam" id="PF00535">
    <property type="entry name" value="Glycos_transf_2"/>
    <property type="match status" value="1"/>
</dbReference>
<accession>A0A0F9C9V2</accession>
<dbReference type="SUPFAM" id="SSF53448">
    <property type="entry name" value="Nucleotide-diphospho-sugar transferases"/>
    <property type="match status" value="1"/>
</dbReference>
<evidence type="ECO:0000313" key="2">
    <source>
        <dbReference type="EMBL" id="KKL45919.1"/>
    </source>
</evidence>
<dbReference type="CDD" id="cd00761">
    <property type="entry name" value="Glyco_tranf_GTA_type"/>
    <property type="match status" value="1"/>
</dbReference>
<evidence type="ECO:0000259" key="1">
    <source>
        <dbReference type="Pfam" id="PF00535"/>
    </source>
</evidence>
<name>A0A0F9C9V2_9ZZZZ</name>
<dbReference type="AlphaFoldDB" id="A0A0F9C9V2"/>
<reference evidence="2" key="1">
    <citation type="journal article" date="2015" name="Nature">
        <title>Complex archaea that bridge the gap between prokaryotes and eukaryotes.</title>
        <authorList>
            <person name="Spang A."/>
            <person name="Saw J.H."/>
            <person name="Jorgensen S.L."/>
            <person name="Zaremba-Niedzwiedzka K."/>
            <person name="Martijn J."/>
            <person name="Lind A.E."/>
            <person name="van Eijk R."/>
            <person name="Schleper C."/>
            <person name="Guy L."/>
            <person name="Ettema T.J."/>
        </authorList>
    </citation>
    <scope>NUCLEOTIDE SEQUENCE</scope>
</reference>
<dbReference type="InterPro" id="IPR001173">
    <property type="entry name" value="Glyco_trans_2-like"/>
</dbReference>
<sequence>MKTAKKKMRQKKPLLTIIVPIKNTDEYSRDAKRLKELLNSLKNQTIGLDNIEVIVSDLDSSGSYRKKHQTICESFNVRHIYTKTGQTWNISRSRNIGIKNAKSDYVMVTDVDCIFSPSFIETALKIATSERIIHCMMHLIISIG</sequence>
<gene>
    <name evidence="2" type="ORF">LCGC14_2350820</name>
</gene>
<feature type="domain" description="Glycosyltransferase 2-like" evidence="1">
    <location>
        <begin position="16"/>
        <end position="129"/>
    </location>
</feature>